<sequence>MLKPSDIKRLREEISPEQKVNSLLGPKLQNAIDDGIREAISKCKSKVNLILKADVCKEPDEDIRSALKVLGYDEVKVTSDYPWYCETYEGTTTIIFRLPE</sequence>
<proteinExistence type="predicted"/>
<organism evidence="1">
    <name type="scientific">uncultured bacterium</name>
    <name type="common">gcode 4</name>
    <dbReference type="NCBI Taxonomy" id="1234023"/>
    <lineage>
        <taxon>Bacteria</taxon>
        <taxon>environmental samples</taxon>
    </lineage>
</organism>
<comment type="caution">
    <text evidence="1">The sequence shown here is derived from an EMBL/GenBank/DDBJ whole genome shotgun (WGS) entry which is preliminary data.</text>
</comment>
<reference evidence="1" key="1">
    <citation type="journal article" date="2012" name="Science">
        <title>Fermentation, hydrogen, and sulfur metabolism in multiple uncultivated bacterial phyla.</title>
        <authorList>
            <person name="Wrighton K.C."/>
            <person name="Thomas B.C."/>
            <person name="Sharon I."/>
            <person name="Miller C.S."/>
            <person name="Castelle C.J."/>
            <person name="VerBerkmoes N.C."/>
            <person name="Wilkins M.J."/>
            <person name="Hettich R.L."/>
            <person name="Lipton M.S."/>
            <person name="Williams K.H."/>
            <person name="Long P.E."/>
            <person name="Banfield J.F."/>
        </authorList>
    </citation>
    <scope>NUCLEOTIDE SEQUENCE [LARGE SCALE GENOMIC DNA]</scope>
</reference>
<accession>K2FG32</accession>
<evidence type="ECO:0000313" key="1">
    <source>
        <dbReference type="EMBL" id="EKE30101.1"/>
    </source>
</evidence>
<protein>
    <submittedName>
        <fullName evidence="1">Uncharacterized protein</fullName>
    </submittedName>
</protein>
<dbReference type="EMBL" id="AMFJ01000044">
    <property type="protein sequence ID" value="EKE30101.1"/>
    <property type="molecule type" value="Genomic_DNA"/>
</dbReference>
<name>K2FG32_9BACT</name>
<dbReference type="AlphaFoldDB" id="K2FG32"/>
<gene>
    <name evidence="1" type="ORF">ACD_2C00044G0001</name>
</gene>